<keyword evidence="11 16" id="KW-1133">Transmembrane helix</keyword>
<dbReference type="PROSITE" id="PS50089">
    <property type="entry name" value="ZF_RING_2"/>
    <property type="match status" value="1"/>
</dbReference>
<dbReference type="Proteomes" id="UP000504621">
    <property type="component" value="Unplaced"/>
</dbReference>
<evidence type="ECO:0000256" key="16">
    <source>
        <dbReference type="SAM" id="Phobius"/>
    </source>
</evidence>
<evidence type="ECO:0000313" key="19">
    <source>
        <dbReference type="RefSeq" id="XP_021280783.1"/>
    </source>
</evidence>
<reference evidence="19" key="1">
    <citation type="submission" date="2025-08" db="UniProtKB">
        <authorList>
            <consortium name="RefSeq"/>
        </authorList>
    </citation>
    <scope>IDENTIFICATION</scope>
    <source>
        <tissue evidence="19">Leaf</tissue>
    </source>
</reference>
<dbReference type="Pfam" id="PF13639">
    <property type="entry name" value="zf-RING_2"/>
    <property type="match status" value="1"/>
</dbReference>
<evidence type="ECO:0000313" key="18">
    <source>
        <dbReference type="Proteomes" id="UP000504621"/>
    </source>
</evidence>
<name>A0A6J1A1E9_9ROSI</name>
<evidence type="ECO:0000256" key="12">
    <source>
        <dbReference type="ARBA" id="ARBA00023136"/>
    </source>
</evidence>
<keyword evidence="9" id="KW-0833">Ubl conjugation pathway</keyword>
<dbReference type="GO" id="GO:0016020">
    <property type="term" value="C:membrane"/>
    <property type="evidence" value="ECO:0007669"/>
    <property type="project" value="UniProtKB-SubCell"/>
</dbReference>
<evidence type="ECO:0000256" key="9">
    <source>
        <dbReference type="ARBA" id="ARBA00022786"/>
    </source>
</evidence>
<keyword evidence="6 16" id="KW-0812">Transmembrane</keyword>
<dbReference type="SUPFAM" id="SSF57850">
    <property type="entry name" value="RING/U-box"/>
    <property type="match status" value="1"/>
</dbReference>
<dbReference type="Gene3D" id="3.30.40.10">
    <property type="entry name" value="Zinc/RING finger domain, C3HC4 (zinc finger)"/>
    <property type="match status" value="1"/>
</dbReference>
<sequence>MDDYTDLPRKHINYALNGKVMLCTGIVLFVALLIILCFHNYTRIFFRNRRLRYIRRRAQHLFPISTATSTTVASKGLDPSVIKTIPTFIYSAKANHFPPLECAVCLAEFENDEEARVLPKCNHTFHVDCIDMWFYSHSNCPLCRAPVQADILVNPPKTLDQTVFPVAAAGSEPPREDIEMNSSSAATSSSSSSPLSFKPESCPMKTSDLGGLGILVEVTTGEDRLTGVADVGSGSVTGNRILSLKRIWVGQE</sequence>
<evidence type="ECO:0000256" key="7">
    <source>
        <dbReference type="ARBA" id="ARBA00022723"/>
    </source>
</evidence>
<dbReference type="PANTHER" id="PTHR46913">
    <property type="entry name" value="RING-H2 FINGER PROTEIN ATL16"/>
    <property type="match status" value="1"/>
</dbReference>
<evidence type="ECO:0000259" key="17">
    <source>
        <dbReference type="PROSITE" id="PS50089"/>
    </source>
</evidence>
<dbReference type="InterPro" id="IPR013083">
    <property type="entry name" value="Znf_RING/FYVE/PHD"/>
</dbReference>
<evidence type="ECO:0000256" key="4">
    <source>
        <dbReference type="ARBA" id="ARBA00012483"/>
    </source>
</evidence>
<evidence type="ECO:0000256" key="11">
    <source>
        <dbReference type="ARBA" id="ARBA00022989"/>
    </source>
</evidence>
<evidence type="ECO:0000256" key="10">
    <source>
        <dbReference type="ARBA" id="ARBA00022833"/>
    </source>
</evidence>
<evidence type="ECO:0000256" key="13">
    <source>
        <dbReference type="ARBA" id="ARBA00024209"/>
    </source>
</evidence>
<evidence type="ECO:0000256" key="14">
    <source>
        <dbReference type="PROSITE-ProRule" id="PRU00175"/>
    </source>
</evidence>
<evidence type="ECO:0000256" key="2">
    <source>
        <dbReference type="ARBA" id="ARBA00004167"/>
    </source>
</evidence>
<keyword evidence="18" id="KW-1185">Reference proteome</keyword>
<protein>
    <recommendedName>
        <fullName evidence="4">RING-type E3 ubiquitin transferase</fullName>
        <ecNumber evidence="4">2.3.2.27</ecNumber>
    </recommendedName>
</protein>
<evidence type="ECO:0000256" key="8">
    <source>
        <dbReference type="ARBA" id="ARBA00022771"/>
    </source>
</evidence>
<dbReference type="GO" id="GO:0061630">
    <property type="term" value="F:ubiquitin protein ligase activity"/>
    <property type="evidence" value="ECO:0007669"/>
    <property type="project" value="UniProtKB-EC"/>
</dbReference>
<comment type="catalytic activity">
    <reaction evidence="1">
        <text>S-ubiquitinyl-[E2 ubiquitin-conjugating enzyme]-L-cysteine + [acceptor protein]-L-lysine = [E2 ubiquitin-conjugating enzyme]-L-cysteine + N(6)-ubiquitinyl-[acceptor protein]-L-lysine.</text>
        <dbReference type="EC" id="2.3.2.27"/>
    </reaction>
</comment>
<accession>A0A6J1A1E9</accession>
<evidence type="ECO:0000256" key="3">
    <source>
        <dbReference type="ARBA" id="ARBA00004906"/>
    </source>
</evidence>
<dbReference type="InterPro" id="IPR044600">
    <property type="entry name" value="ATL1/ATL16-like"/>
</dbReference>
<keyword evidence="8 14" id="KW-0863">Zinc-finger</keyword>
<comment type="pathway">
    <text evidence="3">Protein modification; protein ubiquitination.</text>
</comment>
<keyword evidence="5" id="KW-0808">Transferase</keyword>
<comment type="similarity">
    <text evidence="13">Belongs to the RING-type zinc finger family. ATL subfamily.</text>
</comment>
<dbReference type="InterPro" id="IPR001841">
    <property type="entry name" value="Znf_RING"/>
</dbReference>
<dbReference type="EC" id="2.3.2.27" evidence="4"/>
<keyword evidence="10" id="KW-0862">Zinc</keyword>
<dbReference type="GeneID" id="110414048"/>
<dbReference type="OrthoDB" id="8062037at2759"/>
<dbReference type="PANTHER" id="PTHR46913:SF1">
    <property type="entry name" value="RING-H2 FINGER PROTEIN ATL16"/>
    <property type="match status" value="1"/>
</dbReference>
<dbReference type="GO" id="GO:0016567">
    <property type="term" value="P:protein ubiquitination"/>
    <property type="evidence" value="ECO:0007669"/>
    <property type="project" value="InterPro"/>
</dbReference>
<gene>
    <name evidence="19" type="primary">LOC110414048</name>
</gene>
<dbReference type="CDD" id="cd16461">
    <property type="entry name" value="RING-H2_EL5-like"/>
    <property type="match status" value="1"/>
</dbReference>
<feature type="domain" description="RING-type" evidence="17">
    <location>
        <begin position="102"/>
        <end position="144"/>
    </location>
</feature>
<dbReference type="FunFam" id="3.30.40.10:FF:000187">
    <property type="entry name" value="E3 ubiquitin-protein ligase ATL6"/>
    <property type="match status" value="1"/>
</dbReference>
<feature type="transmembrane region" description="Helical" evidence="16">
    <location>
        <begin position="20"/>
        <end position="46"/>
    </location>
</feature>
<evidence type="ECO:0000256" key="5">
    <source>
        <dbReference type="ARBA" id="ARBA00022679"/>
    </source>
</evidence>
<feature type="compositionally biased region" description="Low complexity" evidence="15">
    <location>
        <begin position="182"/>
        <end position="193"/>
    </location>
</feature>
<organism evidence="18 19">
    <name type="scientific">Herrania umbratica</name>
    <dbReference type="NCBI Taxonomy" id="108875"/>
    <lineage>
        <taxon>Eukaryota</taxon>
        <taxon>Viridiplantae</taxon>
        <taxon>Streptophyta</taxon>
        <taxon>Embryophyta</taxon>
        <taxon>Tracheophyta</taxon>
        <taxon>Spermatophyta</taxon>
        <taxon>Magnoliopsida</taxon>
        <taxon>eudicotyledons</taxon>
        <taxon>Gunneridae</taxon>
        <taxon>Pentapetalae</taxon>
        <taxon>rosids</taxon>
        <taxon>malvids</taxon>
        <taxon>Malvales</taxon>
        <taxon>Malvaceae</taxon>
        <taxon>Byttnerioideae</taxon>
        <taxon>Herrania</taxon>
    </lineage>
</organism>
<dbReference type="AlphaFoldDB" id="A0A6J1A1E9"/>
<feature type="region of interest" description="Disordered" evidence="15">
    <location>
        <begin position="171"/>
        <end position="202"/>
    </location>
</feature>
<evidence type="ECO:0000256" key="6">
    <source>
        <dbReference type="ARBA" id="ARBA00022692"/>
    </source>
</evidence>
<proteinExistence type="inferred from homology"/>
<dbReference type="SMART" id="SM00184">
    <property type="entry name" value="RING"/>
    <property type="match status" value="1"/>
</dbReference>
<dbReference type="RefSeq" id="XP_021280783.1">
    <property type="nucleotide sequence ID" value="XM_021425108.1"/>
</dbReference>
<evidence type="ECO:0000256" key="15">
    <source>
        <dbReference type="SAM" id="MobiDB-lite"/>
    </source>
</evidence>
<evidence type="ECO:0000256" key="1">
    <source>
        <dbReference type="ARBA" id="ARBA00000900"/>
    </source>
</evidence>
<comment type="subcellular location">
    <subcellularLocation>
        <location evidence="2">Membrane</location>
        <topology evidence="2">Single-pass membrane protein</topology>
    </subcellularLocation>
</comment>
<keyword evidence="7" id="KW-0479">Metal-binding</keyword>
<dbReference type="GO" id="GO:0008270">
    <property type="term" value="F:zinc ion binding"/>
    <property type="evidence" value="ECO:0007669"/>
    <property type="project" value="UniProtKB-KW"/>
</dbReference>
<keyword evidence="12 16" id="KW-0472">Membrane</keyword>